<dbReference type="InterPro" id="IPR006252">
    <property type="entry name" value="Malate_synthA"/>
</dbReference>
<evidence type="ECO:0000256" key="3">
    <source>
        <dbReference type="ARBA" id="ARBA00022435"/>
    </source>
</evidence>
<dbReference type="NCBIfam" id="TIGR01344">
    <property type="entry name" value="malate_syn_A"/>
    <property type="match status" value="1"/>
</dbReference>
<dbReference type="FunFam" id="1.20.1220.12:FF:000001">
    <property type="entry name" value="Malate synthase"/>
    <property type="match status" value="1"/>
</dbReference>
<dbReference type="PIRSF" id="PIRSF001363">
    <property type="entry name" value="Malate_synth"/>
    <property type="match status" value="1"/>
</dbReference>
<dbReference type="Gene3D" id="1.20.1220.12">
    <property type="entry name" value="Malate synthase, domain III"/>
    <property type="match status" value="1"/>
</dbReference>
<name>A0A068RU12_9FUNG</name>
<evidence type="ECO:0000256" key="8">
    <source>
        <dbReference type="RuleBase" id="RU000555"/>
    </source>
</evidence>
<protein>
    <recommendedName>
        <fullName evidence="2 8">Malate synthase</fullName>
        <ecNumber evidence="2 8">2.3.3.9</ecNumber>
    </recommendedName>
</protein>
<dbReference type="PANTHER" id="PTHR42902:SF1">
    <property type="entry name" value="MALATE SYNTHASE 1-RELATED"/>
    <property type="match status" value="1"/>
</dbReference>
<proteinExistence type="inferred from homology"/>
<reference evidence="12" key="1">
    <citation type="submission" date="2013-08" db="EMBL/GenBank/DDBJ databases">
        <title>Gene expansion shapes genome architecture in the human pathogen Lichtheimia corymbifera: an evolutionary genomics analysis in the ancient terrestrial Mucorales (Mucoromycotina).</title>
        <authorList>
            <person name="Schwartze V.U."/>
            <person name="Winter S."/>
            <person name="Shelest E."/>
            <person name="Marcet-Houben M."/>
            <person name="Horn F."/>
            <person name="Wehner S."/>
            <person name="Hoffmann K."/>
            <person name="Riege K."/>
            <person name="Sammeth M."/>
            <person name="Nowrousian M."/>
            <person name="Valiante V."/>
            <person name="Linde J."/>
            <person name="Jacobsen I.D."/>
            <person name="Marz M."/>
            <person name="Brakhage A.A."/>
            <person name="Gabaldon T."/>
            <person name="Bocker S."/>
            <person name="Voigt K."/>
        </authorList>
    </citation>
    <scope>NUCLEOTIDE SEQUENCE [LARGE SCALE GENOMIC DNA]</scope>
    <source>
        <strain evidence="12">FSU 9682</strain>
    </source>
</reference>
<evidence type="ECO:0000259" key="9">
    <source>
        <dbReference type="Pfam" id="PF01274"/>
    </source>
</evidence>
<evidence type="ECO:0000259" key="10">
    <source>
        <dbReference type="Pfam" id="PF20656"/>
    </source>
</evidence>
<comment type="similarity">
    <text evidence="1 8">Belongs to the malate synthase family.</text>
</comment>
<dbReference type="Proteomes" id="UP000027586">
    <property type="component" value="Unassembled WGS sequence"/>
</dbReference>
<dbReference type="GO" id="GO:0005782">
    <property type="term" value="C:peroxisomal matrix"/>
    <property type="evidence" value="ECO:0007669"/>
    <property type="project" value="TreeGrafter"/>
</dbReference>
<feature type="active site" description="Proton acceptor" evidence="7">
    <location>
        <position position="201"/>
    </location>
</feature>
<dbReference type="InterPro" id="IPR019830">
    <property type="entry name" value="Malate_synthase_CS"/>
</dbReference>
<dbReference type="Pfam" id="PF20656">
    <property type="entry name" value="MS_N"/>
    <property type="match status" value="1"/>
</dbReference>
<evidence type="ECO:0000256" key="4">
    <source>
        <dbReference type="ARBA" id="ARBA00022532"/>
    </source>
</evidence>
<keyword evidence="5 8" id="KW-0808">Transferase</keyword>
<dbReference type="InterPro" id="IPR048355">
    <property type="entry name" value="MS_C"/>
</dbReference>
<dbReference type="STRING" id="1263082.A0A068RU12"/>
<organism evidence="12 13">
    <name type="scientific">Lichtheimia corymbifera JMRC:FSU:9682</name>
    <dbReference type="NCBI Taxonomy" id="1263082"/>
    <lineage>
        <taxon>Eukaryota</taxon>
        <taxon>Fungi</taxon>
        <taxon>Fungi incertae sedis</taxon>
        <taxon>Mucoromycota</taxon>
        <taxon>Mucoromycotina</taxon>
        <taxon>Mucoromycetes</taxon>
        <taxon>Mucorales</taxon>
        <taxon>Lichtheimiaceae</taxon>
        <taxon>Lichtheimia</taxon>
    </lineage>
</organism>
<comment type="catalytic activity">
    <reaction evidence="6 8">
        <text>glyoxylate + acetyl-CoA + H2O = (S)-malate + CoA + H(+)</text>
        <dbReference type="Rhea" id="RHEA:18181"/>
        <dbReference type="ChEBI" id="CHEBI:15377"/>
        <dbReference type="ChEBI" id="CHEBI:15378"/>
        <dbReference type="ChEBI" id="CHEBI:15589"/>
        <dbReference type="ChEBI" id="CHEBI:36655"/>
        <dbReference type="ChEBI" id="CHEBI:57287"/>
        <dbReference type="ChEBI" id="CHEBI:57288"/>
        <dbReference type="EC" id="2.3.3.9"/>
    </reaction>
</comment>
<feature type="domain" description="Malate synthase C-terminal" evidence="11">
    <location>
        <begin position="447"/>
        <end position="565"/>
    </location>
</feature>
<dbReference type="Gene3D" id="3.20.20.360">
    <property type="entry name" value="Malate synthase, domain 3"/>
    <property type="match status" value="1"/>
</dbReference>
<dbReference type="InterPro" id="IPR011076">
    <property type="entry name" value="Malate_synth_sf"/>
</dbReference>
<evidence type="ECO:0000256" key="1">
    <source>
        <dbReference type="ARBA" id="ARBA00006394"/>
    </source>
</evidence>
<dbReference type="AlphaFoldDB" id="A0A068RU12"/>
<evidence type="ECO:0000256" key="2">
    <source>
        <dbReference type="ARBA" id="ARBA00012636"/>
    </source>
</evidence>
<keyword evidence="13" id="KW-1185">Reference proteome</keyword>
<feature type="domain" description="Malate synthase TIM barrel" evidence="9">
    <location>
        <begin position="197"/>
        <end position="440"/>
    </location>
</feature>
<feature type="active site" description="Proton donor" evidence="7">
    <location>
        <position position="481"/>
    </location>
</feature>
<feature type="domain" description="Malate synthase N-terminal" evidence="10">
    <location>
        <begin position="42"/>
        <end position="104"/>
    </location>
</feature>
<evidence type="ECO:0000256" key="5">
    <source>
        <dbReference type="ARBA" id="ARBA00022679"/>
    </source>
</evidence>
<sequence length="574" mass="64741">MIRILAPIKPRSILLNTKTRFPHINMSTSTQAATPFKSTVPGVAVLGAVTPEQATILTPEALQFTATLQRIFNPTRKALMQRRVYRQQELDRGVLPDFLPETAYIRNDPNWKAARPAPGLQDRRVEITGPVDRKMVINALNSGAKTFMADFEDSSAPTWDNMLSGQVNLRDANRENITFTNPNGKRYALRTDGKAAVLIVRPRGWHMLEKHVLVDGEPMSASIFDFAMYFFHNAKETVKRGRGPYFYLPKMESHLEARLWNDIFNVAQDMINIPRGTIRGTVLIETIMAVFEMDEIIYELRDHSSGLNCGRWDYIFSCIKRLREHPQFVLPDRSKVTMTTPFMDAYVRLLIQTCHKRGVHAMGGMAAQIPIKNDPAANEAAMAKVRADKTREVTAGHDGTWVAHPDLVKIAIGIFNEKMPQPNQIHVRRDDVRVNRNDLLPNFPGKPTEAGIRDNLQVGLGYMEAWLRGIGCVPLNNMMEDAATAEISRSQLWQWARHGTETAEGKKVTPQYMLQLLDEETNKIKQKLGAKYGATKFDAAKQAFATNITGDKYDEFLTTLLYDDIVSTVSSAKL</sequence>
<dbReference type="UniPathway" id="UPA00703">
    <property type="reaction ID" value="UER00720"/>
</dbReference>
<evidence type="ECO:0000256" key="6">
    <source>
        <dbReference type="ARBA" id="ARBA00047918"/>
    </source>
</evidence>
<dbReference type="SUPFAM" id="SSF51645">
    <property type="entry name" value="Malate synthase G"/>
    <property type="match status" value="1"/>
</dbReference>
<dbReference type="CDD" id="cd00727">
    <property type="entry name" value="malate_synt_A"/>
    <property type="match status" value="1"/>
</dbReference>
<keyword evidence="3 8" id="KW-0329">Glyoxylate bypass</keyword>
<dbReference type="PROSITE" id="PS00510">
    <property type="entry name" value="MALATE_SYNTHASE"/>
    <property type="match status" value="1"/>
</dbReference>
<dbReference type="EMBL" id="CBTN010000016">
    <property type="protein sequence ID" value="CDH53082.1"/>
    <property type="molecule type" value="Genomic_DNA"/>
</dbReference>
<evidence type="ECO:0000313" key="13">
    <source>
        <dbReference type="Proteomes" id="UP000027586"/>
    </source>
</evidence>
<keyword evidence="4 8" id="KW-0816">Tricarboxylic acid cycle</keyword>
<dbReference type="Pfam" id="PF20659">
    <property type="entry name" value="MS_C"/>
    <property type="match status" value="1"/>
</dbReference>
<dbReference type="PANTHER" id="PTHR42902">
    <property type="entry name" value="MALATE SYNTHASE"/>
    <property type="match status" value="1"/>
</dbReference>
<dbReference type="InterPro" id="IPR001465">
    <property type="entry name" value="Malate_synthase_TIM"/>
</dbReference>
<accession>A0A068RU12</accession>
<dbReference type="InterPro" id="IPR048356">
    <property type="entry name" value="MS_N"/>
</dbReference>
<dbReference type="GO" id="GO:0006097">
    <property type="term" value="P:glyoxylate cycle"/>
    <property type="evidence" value="ECO:0007669"/>
    <property type="project" value="UniProtKB-UniPathway"/>
</dbReference>
<dbReference type="EC" id="2.3.3.9" evidence="2 8"/>
<dbReference type="InterPro" id="IPR044856">
    <property type="entry name" value="Malate_synth_C_sf"/>
</dbReference>
<dbReference type="InterPro" id="IPR046363">
    <property type="entry name" value="MS_N_TIM-barrel_dom"/>
</dbReference>
<evidence type="ECO:0000313" key="12">
    <source>
        <dbReference type="EMBL" id="CDH53082.1"/>
    </source>
</evidence>
<evidence type="ECO:0000256" key="7">
    <source>
        <dbReference type="PIRSR" id="PIRSR001363-1"/>
    </source>
</evidence>
<evidence type="ECO:0000259" key="11">
    <source>
        <dbReference type="Pfam" id="PF20659"/>
    </source>
</evidence>
<dbReference type="Pfam" id="PF01274">
    <property type="entry name" value="MS_TIM-barrel"/>
    <property type="match status" value="1"/>
</dbReference>
<dbReference type="GO" id="GO:0004474">
    <property type="term" value="F:malate synthase activity"/>
    <property type="evidence" value="ECO:0007669"/>
    <property type="project" value="UniProtKB-EC"/>
</dbReference>
<comment type="caution">
    <text evidence="12">The sequence shown here is derived from an EMBL/GenBank/DDBJ whole genome shotgun (WGS) entry which is preliminary data.</text>
</comment>
<dbReference type="OrthoDB" id="186072at2759"/>
<dbReference type="FunFam" id="3.20.20.360:FF:000001">
    <property type="entry name" value="Malate synthase"/>
    <property type="match status" value="1"/>
</dbReference>
<dbReference type="GO" id="GO:0006099">
    <property type="term" value="P:tricarboxylic acid cycle"/>
    <property type="evidence" value="ECO:0007669"/>
    <property type="project" value="UniProtKB-KW"/>
</dbReference>
<dbReference type="VEuPathDB" id="FungiDB:LCOR_04485.1"/>
<gene>
    <name evidence="12" type="ORF">LCOR_04485.1</name>
</gene>
<comment type="pathway">
    <text evidence="8">Carbohydrate metabolism; glyoxylate cycle; (S)-malate from isocitrate: step 2/2.</text>
</comment>